<evidence type="ECO:0000256" key="2">
    <source>
        <dbReference type="ARBA" id="ARBA00022679"/>
    </source>
</evidence>
<reference evidence="9 10" key="2">
    <citation type="submission" date="2018-11" db="EMBL/GenBank/DDBJ databases">
        <authorList>
            <consortium name="Pathogen Informatics"/>
        </authorList>
    </citation>
    <scope>NUCLEOTIDE SEQUENCE [LARGE SCALE GENOMIC DNA]</scope>
    <source>
        <strain evidence="9 10">MHpl1</strain>
    </source>
</reference>
<dbReference type="OMA" id="LRRMPIV"/>
<dbReference type="WBParaSite" id="HPLM_0001048101-mRNA-1">
    <property type="protein sequence ID" value="HPLM_0001048101-mRNA-1"/>
    <property type="gene ID" value="HPLM_0001048101"/>
</dbReference>
<evidence type="ECO:0000313" key="11">
    <source>
        <dbReference type="WBParaSite" id="HPLM_0001048101-mRNA-1"/>
    </source>
</evidence>
<keyword evidence="4" id="KW-0418">Kinase</keyword>
<dbReference type="PANTHER" id="PTHR45646">
    <property type="entry name" value="SERINE/THREONINE-PROTEIN KINASE DOA-RELATED"/>
    <property type="match status" value="1"/>
</dbReference>
<protein>
    <submittedName>
        <fullName evidence="11">Protein kinase domain-containing protein</fullName>
    </submittedName>
</protein>
<evidence type="ECO:0000256" key="3">
    <source>
        <dbReference type="ARBA" id="ARBA00022741"/>
    </source>
</evidence>
<dbReference type="SUPFAM" id="SSF56112">
    <property type="entry name" value="Protein kinase-like (PK-like)"/>
    <property type="match status" value="1"/>
</dbReference>
<dbReference type="Proteomes" id="UP000268014">
    <property type="component" value="Unassembled WGS sequence"/>
</dbReference>
<evidence type="ECO:0000313" key="10">
    <source>
        <dbReference type="Proteomes" id="UP000268014"/>
    </source>
</evidence>
<gene>
    <name evidence="9" type="ORF">HPLM_LOCUS10473</name>
</gene>
<dbReference type="GO" id="GO:0004674">
    <property type="term" value="F:protein serine/threonine kinase activity"/>
    <property type="evidence" value="ECO:0007669"/>
    <property type="project" value="UniProtKB-KW"/>
</dbReference>
<reference evidence="11" key="1">
    <citation type="submission" date="2017-02" db="UniProtKB">
        <authorList>
            <consortium name="WormBaseParasite"/>
        </authorList>
    </citation>
    <scope>IDENTIFICATION</scope>
</reference>
<organism evidence="11">
    <name type="scientific">Haemonchus placei</name>
    <name type="common">Barber's pole worm</name>
    <dbReference type="NCBI Taxonomy" id="6290"/>
    <lineage>
        <taxon>Eukaryota</taxon>
        <taxon>Metazoa</taxon>
        <taxon>Ecdysozoa</taxon>
        <taxon>Nematoda</taxon>
        <taxon>Chromadorea</taxon>
        <taxon>Rhabditida</taxon>
        <taxon>Rhabditina</taxon>
        <taxon>Rhabditomorpha</taxon>
        <taxon>Strongyloidea</taxon>
        <taxon>Trichostrongylidae</taxon>
        <taxon>Haemonchus</taxon>
    </lineage>
</organism>
<keyword evidence="1" id="KW-0723">Serine/threonine-protein kinase</keyword>
<sequence length="584" mass="65123">SVAEVVKFGSVGGSTLVLRRVPVLVIPRKRKYKNYVSRRRNTQLLASLRKCVSDPHMYRSYNHWKGLWKEFSPTNTTSSVDIPRLIDEEDPPRTPVVTSIVVAPTVDAGRSPLLKQVSERIGDLENNGLSQTALHIPFLSEKEATIQGRRPFQKGLSPKTFSTCSVSDNPKTQAFHAKSHLEEFNDNHPGEKDSKLRSSVDITVKGSACLVLEKSRAPSPASFINASPESFGDKSIVTVNKKAKTLSKFITTGPALSGEQCDMATITPLVPKVLRKAYGSKSGTTICAIGPSLNATSVKNVNTEDQRVIEKKVSLRKRVDHVKEIAVGQAPLKCQMDIGDKSNQADEQRAKRTLNAIAAAFSTQSNSIDNPENAKMEEKREVVMDTIQQVSAKGSASATSNLLAQLQLPPTVSAKVDKIIALGQKSRIHKLVRMFLIFLLLARMKAHLDRQVGVLPDDDDGHLIFKKNDILHGRWELREELGEGTFGRVIKAYDKQRDKMRAVKIVRNVHKYRDAAYLEIKVLTKLKQLDPNGTHCRGINFHVCMIGPYTCVRLVLKWNIKKGVKKSRKKNLKNHRIFDMIYLT</sequence>
<dbReference type="InterPro" id="IPR051175">
    <property type="entry name" value="CLK_kinases"/>
</dbReference>
<keyword evidence="3 7" id="KW-0547">Nucleotide-binding</keyword>
<dbReference type="GO" id="GO:0005634">
    <property type="term" value="C:nucleus"/>
    <property type="evidence" value="ECO:0007669"/>
    <property type="project" value="TreeGrafter"/>
</dbReference>
<keyword evidence="10" id="KW-1185">Reference proteome</keyword>
<dbReference type="EMBL" id="UZAF01017309">
    <property type="protein sequence ID" value="VDO40294.1"/>
    <property type="molecule type" value="Genomic_DNA"/>
</dbReference>
<dbReference type="GO" id="GO:0043484">
    <property type="term" value="P:regulation of RNA splicing"/>
    <property type="evidence" value="ECO:0007669"/>
    <property type="project" value="TreeGrafter"/>
</dbReference>
<dbReference type="STRING" id="6290.A0A0N4WHU2"/>
<evidence type="ECO:0000256" key="4">
    <source>
        <dbReference type="ARBA" id="ARBA00022777"/>
    </source>
</evidence>
<evidence type="ECO:0000256" key="1">
    <source>
        <dbReference type="ARBA" id="ARBA00022527"/>
    </source>
</evidence>
<evidence type="ECO:0000313" key="9">
    <source>
        <dbReference type="EMBL" id="VDO40294.1"/>
    </source>
</evidence>
<evidence type="ECO:0000256" key="5">
    <source>
        <dbReference type="ARBA" id="ARBA00022840"/>
    </source>
</evidence>
<keyword evidence="5 7" id="KW-0067">ATP-binding</keyword>
<dbReference type="InterPro" id="IPR017441">
    <property type="entry name" value="Protein_kinase_ATP_BS"/>
</dbReference>
<dbReference type="GO" id="GO:0005524">
    <property type="term" value="F:ATP binding"/>
    <property type="evidence" value="ECO:0007669"/>
    <property type="project" value="UniProtKB-UniRule"/>
</dbReference>
<keyword evidence="2" id="KW-0808">Transferase</keyword>
<dbReference type="PROSITE" id="PS50011">
    <property type="entry name" value="PROTEIN_KINASE_DOM"/>
    <property type="match status" value="1"/>
</dbReference>
<feature type="domain" description="Protein kinase" evidence="8">
    <location>
        <begin position="475"/>
        <end position="584"/>
    </location>
</feature>
<dbReference type="PANTHER" id="PTHR45646:SF11">
    <property type="entry name" value="SERINE_THREONINE-PROTEIN KINASE DOA"/>
    <property type="match status" value="1"/>
</dbReference>
<comment type="similarity">
    <text evidence="6">Belongs to the protein kinase superfamily. CMGC Ser/Thr protein kinase family. Lammer subfamily.</text>
</comment>
<accession>A0A0N4WHU2</accession>
<dbReference type="AlphaFoldDB" id="A0A0N4WHU2"/>
<name>A0A0N4WHU2_HAEPC</name>
<dbReference type="OrthoDB" id="283111at2759"/>
<evidence type="ECO:0000256" key="6">
    <source>
        <dbReference type="ARBA" id="ARBA00037966"/>
    </source>
</evidence>
<evidence type="ECO:0000256" key="7">
    <source>
        <dbReference type="PROSITE-ProRule" id="PRU10141"/>
    </source>
</evidence>
<evidence type="ECO:0000259" key="8">
    <source>
        <dbReference type="PROSITE" id="PS50011"/>
    </source>
</evidence>
<dbReference type="InterPro" id="IPR011009">
    <property type="entry name" value="Kinase-like_dom_sf"/>
</dbReference>
<dbReference type="InterPro" id="IPR000719">
    <property type="entry name" value="Prot_kinase_dom"/>
</dbReference>
<dbReference type="PROSITE" id="PS00107">
    <property type="entry name" value="PROTEIN_KINASE_ATP"/>
    <property type="match status" value="1"/>
</dbReference>
<feature type="binding site" evidence="7">
    <location>
        <position position="504"/>
    </location>
    <ligand>
        <name>ATP</name>
        <dbReference type="ChEBI" id="CHEBI:30616"/>
    </ligand>
</feature>
<proteinExistence type="inferred from homology"/>
<dbReference type="Gene3D" id="3.30.200.20">
    <property type="entry name" value="Phosphorylase Kinase, domain 1"/>
    <property type="match status" value="1"/>
</dbReference>